<dbReference type="Proteomes" id="UP000093954">
    <property type="component" value="Unassembled WGS sequence"/>
</dbReference>
<evidence type="ECO:0000256" key="2">
    <source>
        <dbReference type="ARBA" id="ARBA00023015"/>
    </source>
</evidence>
<dbReference type="Gene3D" id="1.10.1660.10">
    <property type="match status" value="1"/>
</dbReference>
<gene>
    <name evidence="7" type="primary">yfmP</name>
    <name evidence="7" type="ORF">CLRAG_11930</name>
</gene>
<reference evidence="7 8" key="1">
    <citation type="journal article" date="2012" name="Front. Microbiol.">
        <title>Draft Genome Sequence of the Virulent Strain 01-B526 of the Fish Pathogen Aeromonas salmonicida.</title>
        <authorList>
            <person name="Charette S.J."/>
            <person name="Brochu F."/>
            <person name="Boyle B."/>
            <person name="Filion G."/>
            <person name="Tanaka K.H."/>
            <person name="Derome N."/>
        </authorList>
    </citation>
    <scope>NUCLEOTIDE SEQUENCE [LARGE SCALE GENOMIC DNA]</scope>
    <source>
        <strain evidence="7 8">P11</strain>
    </source>
</reference>
<evidence type="ECO:0000259" key="6">
    <source>
        <dbReference type="PROSITE" id="PS50937"/>
    </source>
</evidence>
<accession>A0A1A6AXU6</accession>
<name>A0A1A6AXU6_9CLOT</name>
<evidence type="ECO:0000313" key="8">
    <source>
        <dbReference type="Proteomes" id="UP000093954"/>
    </source>
</evidence>
<feature type="coiled-coil region" evidence="5">
    <location>
        <begin position="114"/>
        <end position="141"/>
    </location>
</feature>
<keyword evidence="1" id="KW-0678">Repressor</keyword>
<dbReference type="InterPro" id="IPR009061">
    <property type="entry name" value="DNA-bd_dom_put_sf"/>
</dbReference>
<dbReference type="PANTHER" id="PTHR30204:SF69">
    <property type="entry name" value="MERR-FAMILY TRANSCRIPTIONAL REGULATOR"/>
    <property type="match status" value="1"/>
</dbReference>
<dbReference type="PATRIC" id="fig|1353534.3.peg.1213"/>
<keyword evidence="2" id="KW-0805">Transcription regulation</keyword>
<dbReference type="PANTHER" id="PTHR30204">
    <property type="entry name" value="REDOX-CYCLING DRUG-SENSING TRANSCRIPTIONAL ACTIVATOR SOXR"/>
    <property type="match status" value="1"/>
</dbReference>
<dbReference type="SMART" id="SM00422">
    <property type="entry name" value="HTH_MERR"/>
    <property type="match status" value="1"/>
</dbReference>
<dbReference type="EMBL" id="LROS01000011">
    <property type="protein sequence ID" value="OBR94855.1"/>
    <property type="molecule type" value="Genomic_DNA"/>
</dbReference>
<dbReference type="InterPro" id="IPR000551">
    <property type="entry name" value="MerR-type_HTH_dom"/>
</dbReference>
<dbReference type="GO" id="GO:0003677">
    <property type="term" value="F:DNA binding"/>
    <property type="evidence" value="ECO:0007669"/>
    <property type="project" value="UniProtKB-KW"/>
</dbReference>
<dbReference type="GO" id="GO:0003700">
    <property type="term" value="F:DNA-binding transcription factor activity"/>
    <property type="evidence" value="ECO:0007669"/>
    <property type="project" value="InterPro"/>
</dbReference>
<keyword evidence="3" id="KW-0238">DNA-binding</keyword>
<organism evidence="7 8">
    <name type="scientific">Clostridium ragsdalei P11</name>
    <dbReference type="NCBI Taxonomy" id="1353534"/>
    <lineage>
        <taxon>Bacteria</taxon>
        <taxon>Bacillati</taxon>
        <taxon>Bacillota</taxon>
        <taxon>Clostridia</taxon>
        <taxon>Eubacteriales</taxon>
        <taxon>Clostridiaceae</taxon>
        <taxon>Clostridium</taxon>
    </lineage>
</organism>
<evidence type="ECO:0000256" key="1">
    <source>
        <dbReference type="ARBA" id="ARBA00022491"/>
    </source>
</evidence>
<proteinExistence type="predicted"/>
<evidence type="ECO:0000256" key="4">
    <source>
        <dbReference type="ARBA" id="ARBA00023163"/>
    </source>
</evidence>
<dbReference type="InterPro" id="IPR047057">
    <property type="entry name" value="MerR_fam"/>
</dbReference>
<comment type="caution">
    <text evidence="7">The sequence shown here is derived from an EMBL/GenBank/DDBJ whole genome shotgun (WGS) entry which is preliminary data.</text>
</comment>
<protein>
    <submittedName>
        <fullName evidence="7">HTH-type transcriptional regulator YfmP</fullName>
    </submittedName>
</protein>
<dbReference type="SUPFAM" id="SSF46955">
    <property type="entry name" value="Putative DNA-binding domain"/>
    <property type="match status" value="1"/>
</dbReference>
<dbReference type="AlphaFoldDB" id="A0A1A6AXU6"/>
<evidence type="ECO:0000256" key="3">
    <source>
        <dbReference type="ARBA" id="ARBA00023125"/>
    </source>
</evidence>
<keyword evidence="5" id="KW-0175">Coiled coil</keyword>
<sequence>MKVEYSTNYCIIEISERLVIIVKYYSIKDVSNATGLTSYTIRYYEKIGFLPWLKRNKNGVRIFTESDIRYLECLIFFKKIGMSLDDIKEIIKEGCMIKDFKNGLNIHDIIQKRLNILDTHIQKLKREREELDKLIEVSIDRRNIYKKILKSPLT</sequence>
<dbReference type="PROSITE" id="PS50937">
    <property type="entry name" value="HTH_MERR_2"/>
    <property type="match status" value="1"/>
</dbReference>
<evidence type="ECO:0000256" key="5">
    <source>
        <dbReference type="SAM" id="Coils"/>
    </source>
</evidence>
<evidence type="ECO:0000313" key="7">
    <source>
        <dbReference type="EMBL" id="OBR94855.1"/>
    </source>
</evidence>
<keyword evidence="4" id="KW-0804">Transcription</keyword>
<dbReference type="Pfam" id="PF13411">
    <property type="entry name" value="MerR_1"/>
    <property type="match status" value="1"/>
</dbReference>
<feature type="domain" description="HTH merR-type" evidence="6">
    <location>
        <begin position="24"/>
        <end position="93"/>
    </location>
</feature>
<keyword evidence="8" id="KW-1185">Reference proteome</keyword>